<evidence type="ECO:0000313" key="1">
    <source>
        <dbReference type="EMBL" id="EYC24934.1"/>
    </source>
</evidence>
<gene>
    <name evidence="1" type="primary">Acey_s0013.g2189</name>
    <name evidence="1" type="ORF">Y032_0013g2189</name>
</gene>
<evidence type="ECO:0000313" key="2">
    <source>
        <dbReference type="Proteomes" id="UP000024635"/>
    </source>
</evidence>
<accession>A0A016VB94</accession>
<comment type="caution">
    <text evidence="1">The sequence shown here is derived from an EMBL/GenBank/DDBJ whole genome shotgun (WGS) entry which is preliminary data.</text>
</comment>
<name>A0A016VB94_9BILA</name>
<reference evidence="2" key="1">
    <citation type="journal article" date="2015" name="Nat. Genet.">
        <title>The genome and transcriptome of the zoonotic hookworm Ancylostoma ceylanicum identify infection-specific gene families.</title>
        <authorList>
            <person name="Schwarz E.M."/>
            <person name="Hu Y."/>
            <person name="Antoshechkin I."/>
            <person name="Miller M.M."/>
            <person name="Sternberg P.W."/>
            <person name="Aroian R.V."/>
        </authorList>
    </citation>
    <scope>NUCLEOTIDE SEQUENCE</scope>
    <source>
        <strain evidence="2">HY135</strain>
    </source>
</reference>
<protein>
    <submittedName>
        <fullName evidence="1">Uncharacterized protein</fullName>
    </submittedName>
</protein>
<sequence length="98" mass="11079">MRRLIAKTGNSSCTSKRVQHLLEQIASRKATDHLPNDVFSSISRAQSSVHIMQLNYRKVGRRIPRLECISSLRLPRVKALTHMPTKGKSAWSSHVYPG</sequence>
<keyword evidence="2" id="KW-1185">Reference proteome</keyword>
<dbReference type="AlphaFoldDB" id="A0A016VB94"/>
<proteinExistence type="predicted"/>
<dbReference type="Proteomes" id="UP000024635">
    <property type="component" value="Unassembled WGS sequence"/>
</dbReference>
<dbReference type="EMBL" id="JARK01001349">
    <property type="protein sequence ID" value="EYC24934.1"/>
    <property type="molecule type" value="Genomic_DNA"/>
</dbReference>
<organism evidence="1 2">
    <name type="scientific">Ancylostoma ceylanicum</name>
    <dbReference type="NCBI Taxonomy" id="53326"/>
    <lineage>
        <taxon>Eukaryota</taxon>
        <taxon>Metazoa</taxon>
        <taxon>Ecdysozoa</taxon>
        <taxon>Nematoda</taxon>
        <taxon>Chromadorea</taxon>
        <taxon>Rhabditida</taxon>
        <taxon>Rhabditina</taxon>
        <taxon>Rhabditomorpha</taxon>
        <taxon>Strongyloidea</taxon>
        <taxon>Ancylostomatidae</taxon>
        <taxon>Ancylostomatinae</taxon>
        <taxon>Ancylostoma</taxon>
    </lineage>
</organism>